<dbReference type="Pfam" id="PF02566">
    <property type="entry name" value="OsmC"/>
    <property type="match status" value="1"/>
</dbReference>
<dbReference type="AlphaFoldDB" id="A0A2P7QI51"/>
<dbReference type="SUPFAM" id="SSF82784">
    <property type="entry name" value="OsmC-like"/>
    <property type="match status" value="1"/>
</dbReference>
<dbReference type="InterPro" id="IPR015946">
    <property type="entry name" value="KH_dom-like_a/b"/>
</dbReference>
<dbReference type="InterPro" id="IPR036102">
    <property type="entry name" value="OsmC/Ohrsf"/>
</dbReference>
<organism evidence="1 2">
    <name type="scientific">Allosphingosinicella deserti</name>
    <dbReference type="NCBI Taxonomy" id="2116704"/>
    <lineage>
        <taxon>Bacteria</taxon>
        <taxon>Pseudomonadati</taxon>
        <taxon>Pseudomonadota</taxon>
        <taxon>Alphaproteobacteria</taxon>
        <taxon>Sphingomonadales</taxon>
        <taxon>Sphingomonadaceae</taxon>
        <taxon>Allosphingosinicella</taxon>
    </lineage>
</organism>
<dbReference type="PANTHER" id="PTHR42830">
    <property type="entry name" value="OSMOTICALLY INDUCIBLE FAMILY PROTEIN"/>
    <property type="match status" value="1"/>
</dbReference>
<proteinExistence type="predicted"/>
<dbReference type="Gene3D" id="3.30.300.20">
    <property type="match status" value="1"/>
</dbReference>
<dbReference type="Proteomes" id="UP000241167">
    <property type="component" value="Unassembled WGS sequence"/>
</dbReference>
<dbReference type="PANTHER" id="PTHR42830:SF2">
    <property type="entry name" value="OSMC_OHR FAMILY PROTEIN"/>
    <property type="match status" value="1"/>
</dbReference>
<reference evidence="1 2" key="1">
    <citation type="submission" date="2018-03" db="EMBL/GenBank/DDBJ databases">
        <title>The draft genome of Sphingosinicella sp. GL-C-18.</title>
        <authorList>
            <person name="Liu L."/>
            <person name="Li L."/>
            <person name="Liang L."/>
            <person name="Zhang X."/>
            <person name="Wang T."/>
        </authorList>
    </citation>
    <scope>NUCLEOTIDE SEQUENCE [LARGE SCALE GENOMIC DNA]</scope>
    <source>
        <strain evidence="1 2">GL-C-18</strain>
    </source>
</reference>
<evidence type="ECO:0000313" key="2">
    <source>
        <dbReference type="Proteomes" id="UP000241167"/>
    </source>
</evidence>
<dbReference type="OrthoDB" id="9795405at2"/>
<dbReference type="InterPro" id="IPR003718">
    <property type="entry name" value="OsmC/Ohr_fam"/>
</dbReference>
<gene>
    <name evidence="1" type="ORF">C7I55_21555</name>
</gene>
<accession>A0A2P7QI51</accession>
<keyword evidence="2" id="KW-1185">Reference proteome</keyword>
<protein>
    <submittedName>
        <fullName evidence="1">Peroxiredoxin</fullName>
    </submittedName>
</protein>
<evidence type="ECO:0000313" key="1">
    <source>
        <dbReference type="EMBL" id="PSJ37654.1"/>
    </source>
</evidence>
<comment type="caution">
    <text evidence="1">The sequence shown here is derived from an EMBL/GenBank/DDBJ whole genome shotgun (WGS) entry which is preliminary data.</text>
</comment>
<dbReference type="RefSeq" id="WP_106515098.1">
    <property type="nucleotide sequence ID" value="NZ_PXYI01000008.1"/>
</dbReference>
<name>A0A2P7QI51_9SPHN</name>
<sequence length="159" mass="17390">MSKPPKEHPYGCTIEWTGDRGQGTLRYRGYDRTWDVTTPGKPVIHCSNDPLLGGDPALHNPEDLLIASLSACHMLWYLHLASNAGIVVHGYRDEPEAIGETSADGAGRFLRATLRPVIRVAAGADLAQADTIHLEVHKYCFIARSVNFPVSYAATYSEA</sequence>
<dbReference type="EMBL" id="PXYI01000008">
    <property type="protein sequence ID" value="PSJ37654.1"/>
    <property type="molecule type" value="Genomic_DNA"/>
</dbReference>
<dbReference type="InterPro" id="IPR052707">
    <property type="entry name" value="OsmC_Ohr_Peroxiredoxin"/>
</dbReference>